<dbReference type="Proteomes" id="UP000053989">
    <property type="component" value="Unassembled WGS sequence"/>
</dbReference>
<feature type="transmembrane region" description="Helical" evidence="1">
    <location>
        <begin position="21"/>
        <end position="41"/>
    </location>
</feature>
<dbReference type="AlphaFoldDB" id="A0A0C3DVS4"/>
<keyword evidence="3" id="KW-1185">Reference proteome</keyword>
<dbReference type="HOGENOM" id="CLU_2224775_0_0_1"/>
<accession>A0A0C3DVS4</accession>
<dbReference type="InParanoid" id="A0A0C3DVS4"/>
<evidence type="ECO:0000256" key="1">
    <source>
        <dbReference type="SAM" id="Phobius"/>
    </source>
</evidence>
<evidence type="ECO:0000313" key="3">
    <source>
        <dbReference type="Proteomes" id="UP000053989"/>
    </source>
</evidence>
<reference evidence="3" key="2">
    <citation type="submission" date="2015-01" db="EMBL/GenBank/DDBJ databases">
        <title>Evolutionary Origins and Diversification of the Mycorrhizal Mutualists.</title>
        <authorList>
            <consortium name="DOE Joint Genome Institute"/>
            <consortium name="Mycorrhizal Genomics Consortium"/>
            <person name="Kohler A."/>
            <person name="Kuo A."/>
            <person name="Nagy L.G."/>
            <person name="Floudas D."/>
            <person name="Copeland A."/>
            <person name="Barry K.W."/>
            <person name="Cichocki N."/>
            <person name="Veneault-Fourrey C."/>
            <person name="LaButti K."/>
            <person name="Lindquist E.A."/>
            <person name="Lipzen A."/>
            <person name="Lundell T."/>
            <person name="Morin E."/>
            <person name="Murat C."/>
            <person name="Riley R."/>
            <person name="Ohm R."/>
            <person name="Sun H."/>
            <person name="Tunlid A."/>
            <person name="Henrissat B."/>
            <person name="Grigoriev I.V."/>
            <person name="Hibbett D.S."/>
            <person name="Martin F."/>
        </authorList>
    </citation>
    <scope>NUCLEOTIDE SEQUENCE [LARGE SCALE GENOMIC DNA]</scope>
    <source>
        <strain evidence="3">Foug A</strain>
    </source>
</reference>
<gene>
    <name evidence="2" type="ORF">SCLCIDRAFT_960248</name>
</gene>
<feature type="transmembrane region" description="Helical" evidence="1">
    <location>
        <begin position="61"/>
        <end position="85"/>
    </location>
</feature>
<protein>
    <submittedName>
        <fullName evidence="2">Uncharacterized protein</fullName>
    </submittedName>
</protein>
<name>A0A0C3DVS4_9AGAM</name>
<sequence length="106" mass="11711">MVSDPKPVPNPKTGPGPARRLLKKFGSCEAGITIFLIVPIIDISLVRRRSGLQSGLTICPAIFSICPLSMIGPWIHCMYVFGLAIEQMSCWEWLPFPATYLVHLPC</sequence>
<organism evidence="2 3">
    <name type="scientific">Scleroderma citrinum Foug A</name>
    <dbReference type="NCBI Taxonomy" id="1036808"/>
    <lineage>
        <taxon>Eukaryota</taxon>
        <taxon>Fungi</taxon>
        <taxon>Dikarya</taxon>
        <taxon>Basidiomycota</taxon>
        <taxon>Agaricomycotina</taxon>
        <taxon>Agaricomycetes</taxon>
        <taxon>Agaricomycetidae</taxon>
        <taxon>Boletales</taxon>
        <taxon>Sclerodermatineae</taxon>
        <taxon>Sclerodermataceae</taxon>
        <taxon>Scleroderma</taxon>
    </lineage>
</organism>
<keyword evidence="1" id="KW-0812">Transmembrane</keyword>
<evidence type="ECO:0000313" key="2">
    <source>
        <dbReference type="EMBL" id="KIM60314.1"/>
    </source>
</evidence>
<proteinExistence type="predicted"/>
<dbReference type="EMBL" id="KN822063">
    <property type="protein sequence ID" value="KIM60314.1"/>
    <property type="molecule type" value="Genomic_DNA"/>
</dbReference>
<reference evidence="2 3" key="1">
    <citation type="submission" date="2014-04" db="EMBL/GenBank/DDBJ databases">
        <authorList>
            <consortium name="DOE Joint Genome Institute"/>
            <person name="Kuo A."/>
            <person name="Kohler A."/>
            <person name="Nagy L.G."/>
            <person name="Floudas D."/>
            <person name="Copeland A."/>
            <person name="Barry K.W."/>
            <person name="Cichocki N."/>
            <person name="Veneault-Fourrey C."/>
            <person name="LaButti K."/>
            <person name="Lindquist E.A."/>
            <person name="Lipzen A."/>
            <person name="Lundell T."/>
            <person name="Morin E."/>
            <person name="Murat C."/>
            <person name="Sun H."/>
            <person name="Tunlid A."/>
            <person name="Henrissat B."/>
            <person name="Grigoriev I.V."/>
            <person name="Hibbett D.S."/>
            <person name="Martin F."/>
            <person name="Nordberg H.P."/>
            <person name="Cantor M.N."/>
            <person name="Hua S.X."/>
        </authorList>
    </citation>
    <scope>NUCLEOTIDE SEQUENCE [LARGE SCALE GENOMIC DNA]</scope>
    <source>
        <strain evidence="2 3">Foug A</strain>
    </source>
</reference>
<keyword evidence="1" id="KW-0472">Membrane</keyword>
<keyword evidence="1" id="KW-1133">Transmembrane helix</keyword>